<dbReference type="InterPro" id="IPR013324">
    <property type="entry name" value="RNA_pol_sigma_r3/r4-like"/>
</dbReference>
<comment type="caution">
    <text evidence="7">The sequence shown here is derived from an EMBL/GenBank/DDBJ whole genome shotgun (WGS) entry which is preliminary data.</text>
</comment>
<dbReference type="NCBIfam" id="TIGR02937">
    <property type="entry name" value="sigma70-ECF"/>
    <property type="match status" value="1"/>
</dbReference>
<proteinExistence type="inferred from homology"/>
<dbReference type="PANTHER" id="PTHR43133">
    <property type="entry name" value="RNA POLYMERASE ECF-TYPE SIGMA FACTO"/>
    <property type="match status" value="1"/>
</dbReference>
<dbReference type="AlphaFoldDB" id="A0A4R4KFD4"/>
<dbReference type="RefSeq" id="WP_132117701.1">
    <property type="nucleotide sequence ID" value="NZ_SMJU01000006.1"/>
</dbReference>
<dbReference type="PANTHER" id="PTHR43133:SF46">
    <property type="entry name" value="RNA POLYMERASE SIGMA-70 FACTOR ECF SUBFAMILY"/>
    <property type="match status" value="1"/>
</dbReference>
<dbReference type="InterPro" id="IPR013325">
    <property type="entry name" value="RNA_pol_sigma_r2"/>
</dbReference>
<evidence type="ECO:0000256" key="4">
    <source>
        <dbReference type="ARBA" id="ARBA00023163"/>
    </source>
</evidence>
<evidence type="ECO:0000256" key="3">
    <source>
        <dbReference type="ARBA" id="ARBA00023082"/>
    </source>
</evidence>
<evidence type="ECO:0000259" key="6">
    <source>
        <dbReference type="Pfam" id="PF08281"/>
    </source>
</evidence>
<dbReference type="Pfam" id="PF04542">
    <property type="entry name" value="Sigma70_r2"/>
    <property type="match status" value="1"/>
</dbReference>
<feature type="domain" description="RNA polymerase sigma-70 region 2" evidence="5">
    <location>
        <begin position="30"/>
        <end position="95"/>
    </location>
</feature>
<dbReference type="InterPro" id="IPR039425">
    <property type="entry name" value="RNA_pol_sigma-70-like"/>
</dbReference>
<dbReference type="GO" id="GO:0006352">
    <property type="term" value="P:DNA-templated transcription initiation"/>
    <property type="evidence" value="ECO:0007669"/>
    <property type="project" value="InterPro"/>
</dbReference>
<dbReference type="CDD" id="cd06171">
    <property type="entry name" value="Sigma70_r4"/>
    <property type="match status" value="1"/>
</dbReference>
<evidence type="ECO:0000259" key="5">
    <source>
        <dbReference type="Pfam" id="PF04542"/>
    </source>
</evidence>
<dbReference type="SUPFAM" id="SSF88659">
    <property type="entry name" value="Sigma3 and sigma4 domains of RNA polymerase sigma factors"/>
    <property type="match status" value="1"/>
</dbReference>
<accession>A0A4R4KFD4</accession>
<feature type="domain" description="RNA polymerase sigma factor 70 region 4 type 2" evidence="6">
    <location>
        <begin position="129"/>
        <end position="179"/>
    </location>
</feature>
<dbReference type="GO" id="GO:0003677">
    <property type="term" value="F:DNA binding"/>
    <property type="evidence" value="ECO:0007669"/>
    <property type="project" value="InterPro"/>
</dbReference>
<protein>
    <submittedName>
        <fullName evidence="7">Sigma-70 family RNA polymerase sigma factor</fullName>
    </submittedName>
</protein>
<dbReference type="EMBL" id="SMJU01000006">
    <property type="protein sequence ID" value="TDB65331.1"/>
    <property type="molecule type" value="Genomic_DNA"/>
</dbReference>
<dbReference type="GO" id="GO:0016987">
    <property type="term" value="F:sigma factor activity"/>
    <property type="evidence" value="ECO:0007669"/>
    <property type="project" value="UniProtKB-KW"/>
</dbReference>
<evidence type="ECO:0000313" key="8">
    <source>
        <dbReference type="Proteomes" id="UP000295706"/>
    </source>
</evidence>
<evidence type="ECO:0000313" key="7">
    <source>
        <dbReference type="EMBL" id="TDB65331.1"/>
    </source>
</evidence>
<keyword evidence="4" id="KW-0804">Transcription</keyword>
<name>A0A4R4KFD4_9BACT</name>
<dbReference type="Gene3D" id="1.10.10.10">
    <property type="entry name" value="Winged helix-like DNA-binding domain superfamily/Winged helix DNA-binding domain"/>
    <property type="match status" value="1"/>
</dbReference>
<keyword evidence="2" id="KW-0805">Transcription regulation</keyword>
<dbReference type="SUPFAM" id="SSF88946">
    <property type="entry name" value="Sigma2 domain of RNA polymerase sigma factors"/>
    <property type="match status" value="1"/>
</dbReference>
<dbReference type="Gene3D" id="1.10.1740.10">
    <property type="match status" value="1"/>
</dbReference>
<gene>
    <name evidence="7" type="ORF">EZE20_11585</name>
</gene>
<dbReference type="InterPro" id="IPR014284">
    <property type="entry name" value="RNA_pol_sigma-70_dom"/>
</dbReference>
<dbReference type="OrthoDB" id="9150024at2"/>
<dbReference type="Proteomes" id="UP000295706">
    <property type="component" value="Unassembled WGS sequence"/>
</dbReference>
<dbReference type="InterPro" id="IPR036388">
    <property type="entry name" value="WH-like_DNA-bd_sf"/>
</dbReference>
<dbReference type="Pfam" id="PF08281">
    <property type="entry name" value="Sigma70_r4_2"/>
    <property type="match status" value="1"/>
</dbReference>
<comment type="similarity">
    <text evidence="1">Belongs to the sigma-70 factor family. ECF subfamily.</text>
</comment>
<evidence type="ECO:0000256" key="1">
    <source>
        <dbReference type="ARBA" id="ARBA00010641"/>
    </source>
</evidence>
<evidence type="ECO:0000256" key="2">
    <source>
        <dbReference type="ARBA" id="ARBA00023015"/>
    </source>
</evidence>
<organism evidence="7 8">
    <name type="scientific">Arundinibacter roseus</name>
    <dbReference type="NCBI Taxonomy" id="2070510"/>
    <lineage>
        <taxon>Bacteria</taxon>
        <taxon>Pseudomonadati</taxon>
        <taxon>Bacteroidota</taxon>
        <taxon>Cytophagia</taxon>
        <taxon>Cytophagales</taxon>
        <taxon>Spirosomataceae</taxon>
        <taxon>Arundinibacter</taxon>
    </lineage>
</organism>
<keyword evidence="8" id="KW-1185">Reference proteome</keyword>
<keyword evidence="3" id="KW-0731">Sigma factor</keyword>
<dbReference type="InterPro" id="IPR007627">
    <property type="entry name" value="RNA_pol_sigma70_r2"/>
</dbReference>
<dbReference type="InterPro" id="IPR013249">
    <property type="entry name" value="RNA_pol_sigma70_r4_t2"/>
</dbReference>
<sequence>MNLNQDENRTDALLWESLKAGNVSVFESIFKTNYGFLFNYCLRFHDDEDEIKDCIQILFLTIWERREFLGTTTSIRNYLLASLRRLVLKRMRDQNGRMGIDLDTFNLQTELSVEAQLIQDQSIKENLILLQQSIEKLPERQKEALYLKYFGNQSFAEIAAVMNITTRAVYKLIYKALDTLNDELRFTYRFE</sequence>
<reference evidence="7 8" key="1">
    <citation type="submission" date="2019-02" db="EMBL/GenBank/DDBJ databases">
        <title>Arundinibacter roseus gen. nov., sp. nov., a new member of the family Cytophagaceae.</title>
        <authorList>
            <person name="Szuroczki S."/>
            <person name="Khayer B."/>
            <person name="Sproer C."/>
            <person name="Toumi M."/>
            <person name="Szabo A."/>
            <person name="Felfoldi T."/>
            <person name="Schumann P."/>
            <person name="Toth E."/>
        </authorList>
    </citation>
    <scope>NUCLEOTIDE SEQUENCE [LARGE SCALE GENOMIC DNA]</scope>
    <source>
        <strain evidence="7 8">DMA-k-7a</strain>
    </source>
</reference>